<organism evidence="2 3">
    <name type="scientific">Marinobacter aromaticivorans</name>
    <dbReference type="NCBI Taxonomy" id="1494078"/>
    <lineage>
        <taxon>Bacteria</taxon>
        <taxon>Pseudomonadati</taxon>
        <taxon>Pseudomonadota</taxon>
        <taxon>Gammaproteobacteria</taxon>
        <taxon>Pseudomonadales</taxon>
        <taxon>Marinobacteraceae</taxon>
        <taxon>Marinobacter</taxon>
    </lineage>
</organism>
<comment type="caution">
    <text evidence="2">The sequence shown here is derived from an EMBL/GenBank/DDBJ whole genome shotgun (WGS) entry which is preliminary data.</text>
</comment>
<dbReference type="EC" id="3.1.-.-" evidence="2"/>
<dbReference type="GO" id="GO:0016787">
    <property type="term" value="F:hydrolase activity"/>
    <property type="evidence" value="ECO:0007669"/>
    <property type="project" value="UniProtKB-KW"/>
</dbReference>
<dbReference type="EMBL" id="JBHTBD010000007">
    <property type="protein sequence ID" value="MFC7296064.1"/>
    <property type="molecule type" value="Genomic_DNA"/>
</dbReference>
<keyword evidence="2" id="KW-0378">Hydrolase</keyword>
<gene>
    <name evidence="2" type="ORF">ACFQQA_15180</name>
</gene>
<dbReference type="Proteomes" id="UP001596506">
    <property type="component" value="Unassembled WGS sequence"/>
</dbReference>
<dbReference type="Pfam" id="PF13392">
    <property type="entry name" value="HNH_3"/>
    <property type="match status" value="1"/>
</dbReference>
<keyword evidence="2" id="KW-0540">Nuclease</keyword>
<name>A0ABW2IYT9_9GAMM</name>
<dbReference type="Gene3D" id="3.90.75.20">
    <property type="match status" value="1"/>
</dbReference>
<keyword evidence="2" id="KW-0255">Endonuclease</keyword>
<dbReference type="RefSeq" id="WP_100689415.1">
    <property type="nucleotide sequence ID" value="NZ_JBHTBD010000007.1"/>
</dbReference>
<protein>
    <submittedName>
        <fullName evidence="2">HNH endonuclease signature motif containing protein</fullName>
        <ecNumber evidence="2">3.1.-.-</ecNumber>
    </submittedName>
</protein>
<dbReference type="InterPro" id="IPR003615">
    <property type="entry name" value="HNH_nuc"/>
</dbReference>
<dbReference type="GO" id="GO:0004519">
    <property type="term" value="F:endonuclease activity"/>
    <property type="evidence" value="ECO:0007669"/>
    <property type="project" value="UniProtKB-KW"/>
</dbReference>
<evidence type="ECO:0000259" key="1">
    <source>
        <dbReference type="Pfam" id="PF13392"/>
    </source>
</evidence>
<feature type="domain" description="HNH nuclease" evidence="1">
    <location>
        <begin position="130"/>
        <end position="175"/>
    </location>
</feature>
<keyword evidence="3" id="KW-1185">Reference proteome</keyword>
<dbReference type="SUPFAM" id="SSF54060">
    <property type="entry name" value="His-Me finger endonucleases"/>
    <property type="match status" value="1"/>
</dbReference>
<evidence type="ECO:0000313" key="3">
    <source>
        <dbReference type="Proteomes" id="UP001596506"/>
    </source>
</evidence>
<accession>A0ABW2IYT9</accession>
<proteinExistence type="predicted"/>
<sequence>MGARTNSAVWTAQQDQWLRELYPHTSNRKIAKLLGRTYASIKNRGRVLGLKKSSEYLAAEKPGCFRKGHNTWNKGANFVSGGRSIETRFKPGNLPQNHQPVGTEIIDTYGYRKRKVRDDAPKGQSYKNWRFVHVIVWEEHNGPLPKGHIVRFRDMDITNIAPDNLVAVTRGENAVINRWMAMGSLPEGGMDVLITMARLKMVARKRKEELA</sequence>
<evidence type="ECO:0000313" key="2">
    <source>
        <dbReference type="EMBL" id="MFC7296064.1"/>
    </source>
</evidence>
<reference evidence="3" key="1">
    <citation type="journal article" date="2019" name="Int. J. Syst. Evol. Microbiol.">
        <title>The Global Catalogue of Microorganisms (GCM) 10K type strain sequencing project: providing services to taxonomists for standard genome sequencing and annotation.</title>
        <authorList>
            <consortium name="The Broad Institute Genomics Platform"/>
            <consortium name="The Broad Institute Genome Sequencing Center for Infectious Disease"/>
            <person name="Wu L."/>
            <person name="Ma J."/>
        </authorList>
    </citation>
    <scope>NUCLEOTIDE SEQUENCE [LARGE SCALE GENOMIC DNA]</scope>
    <source>
        <strain evidence="3">CCUG 60559</strain>
    </source>
</reference>
<dbReference type="InterPro" id="IPR044925">
    <property type="entry name" value="His-Me_finger_sf"/>
</dbReference>